<dbReference type="EMBL" id="NHNI01000004">
    <property type="protein sequence ID" value="OZY83745.1"/>
    <property type="molecule type" value="Genomic_DNA"/>
</dbReference>
<feature type="domain" description="AsmA" evidence="2">
    <location>
        <begin position="286"/>
        <end position="522"/>
    </location>
</feature>
<organism evidence="3 4">
    <name type="scientific">Cellvibrio mixtus</name>
    <dbReference type="NCBI Taxonomy" id="39650"/>
    <lineage>
        <taxon>Bacteria</taxon>
        <taxon>Pseudomonadati</taxon>
        <taxon>Pseudomonadota</taxon>
        <taxon>Gammaproteobacteria</taxon>
        <taxon>Cellvibrionales</taxon>
        <taxon>Cellvibrionaceae</taxon>
        <taxon>Cellvibrio</taxon>
    </lineage>
</organism>
<dbReference type="Pfam" id="PF05170">
    <property type="entry name" value="AsmA"/>
    <property type="match status" value="2"/>
</dbReference>
<evidence type="ECO:0000313" key="4">
    <source>
        <dbReference type="Proteomes" id="UP000216101"/>
    </source>
</evidence>
<sequence>MKTVGKLLLALIALPLLALLALVLLVDVNRFKPHIEDIAKEQGIALSIKGDLGWSLWPGIGVDINDVSLAALATPEQPLAELTRASLLLKLMPLFSGDFQVDHLLVDGARIHLAVDKAGKGNWEALTQSDKAPAPAETASTDPASANLTLDIQDISLTNSQVSYRDAKSGQTLALRDINLHLTEVNTRAEPFPLTLALAVEMEQAGAAPLLLTLALKNRLSVDSSLNHITLNEGDLQVAVGKSAPLALTYELALSDVQNKPAYKGQFALKETNVRPLLAALDTELDTANSDALKRVALSAAVEGNDQRVQLSNLAITLDKTRFDGSLAITDLATTAITLDLKGDSINVDDYLPPPSDTEATATAAAQEDTPLPLDAIRGLNLNAAFALQRMTLKQMALENIALTVNAKNGVVNQKLNAKAYQGTIAFNSKTDARSDKAALSFDGAVQGFELAPLLKDMEMDEKLALSGAIQANTQGTAQGASVNQLMASMNSTATFSGAQVRLAPLNIEEQFCKLVNLVTQNSTEVSWDAYTEMRQLDGNIVWRDQVITLNSFNAGVSQLLLASTGKINLASDSYEFKLPIKIASASDAATLKGCSLGTTNYWVDRGLSLLRCKGSFGAIDPLKDCGFDKSALGALTKDFAEYKLREKHGAKIEAAEQKVEEKKQEVKQQVEEKKQELINKLQNKLFKTPKSAAESSAAAE</sequence>
<evidence type="ECO:0000313" key="3">
    <source>
        <dbReference type="EMBL" id="OZY83745.1"/>
    </source>
</evidence>
<feature type="domain" description="AsmA" evidence="2">
    <location>
        <begin position="1"/>
        <end position="187"/>
    </location>
</feature>
<dbReference type="RefSeq" id="WP_094986360.1">
    <property type="nucleotide sequence ID" value="NZ_NHNI01000004.1"/>
</dbReference>
<name>A0A266Q1K4_9GAMM</name>
<feature type="coiled-coil region" evidence="1">
    <location>
        <begin position="646"/>
        <end position="688"/>
    </location>
</feature>
<dbReference type="InterPro" id="IPR052894">
    <property type="entry name" value="AsmA-related"/>
</dbReference>
<gene>
    <name evidence="3" type="ORF">CBP51_20360</name>
</gene>
<proteinExistence type="predicted"/>
<accession>A0A266Q1K4</accession>
<keyword evidence="1" id="KW-0175">Coiled coil</keyword>
<dbReference type="Proteomes" id="UP000216101">
    <property type="component" value="Unassembled WGS sequence"/>
</dbReference>
<dbReference type="GO" id="GO:0005886">
    <property type="term" value="C:plasma membrane"/>
    <property type="evidence" value="ECO:0007669"/>
    <property type="project" value="TreeGrafter"/>
</dbReference>
<evidence type="ECO:0000259" key="2">
    <source>
        <dbReference type="Pfam" id="PF05170"/>
    </source>
</evidence>
<dbReference type="PANTHER" id="PTHR30441">
    <property type="entry name" value="DUF748 DOMAIN-CONTAINING PROTEIN"/>
    <property type="match status" value="1"/>
</dbReference>
<comment type="caution">
    <text evidence="3">The sequence shown here is derived from an EMBL/GenBank/DDBJ whole genome shotgun (WGS) entry which is preliminary data.</text>
</comment>
<dbReference type="AlphaFoldDB" id="A0A266Q1K4"/>
<keyword evidence="4" id="KW-1185">Reference proteome</keyword>
<dbReference type="GO" id="GO:0090313">
    <property type="term" value="P:regulation of protein targeting to membrane"/>
    <property type="evidence" value="ECO:0007669"/>
    <property type="project" value="TreeGrafter"/>
</dbReference>
<dbReference type="InterPro" id="IPR007844">
    <property type="entry name" value="AsmA"/>
</dbReference>
<evidence type="ECO:0000256" key="1">
    <source>
        <dbReference type="SAM" id="Coils"/>
    </source>
</evidence>
<reference evidence="4" key="1">
    <citation type="submission" date="2017-05" db="EMBL/GenBank/DDBJ databases">
        <authorList>
            <person name="Barney B.M."/>
        </authorList>
    </citation>
    <scope>NUCLEOTIDE SEQUENCE [LARGE SCALE GENOMIC DNA]</scope>
    <source>
        <strain evidence="4">PSBB022</strain>
    </source>
</reference>
<dbReference type="PANTHER" id="PTHR30441:SF4">
    <property type="entry name" value="PROTEIN ASMA"/>
    <property type="match status" value="1"/>
</dbReference>
<protein>
    <submittedName>
        <fullName evidence="3">AsmA family protein</fullName>
    </submittedName>
</protein>